<gene>
    <name evidence="1" type="ORF">Pint_16844</name>
</gene>
<name>A0ACC0ZH56_9ROSI</name>
<keyword evidence="2" id="KW-1185">Reference proteome</keyword>
<accession>A0ACC0ZH56</accession>
<reference evidence="2" key="1">
    <citation type="journal article" date="2023" name="G3 (Bethesda)">
        <title>Genome assembly and association tests identify interacting loci associated with vigor, precocity, and sex in interspecific pistachio rootstocks.</title>
        <authorList>
            <person name="Palmer W."/>
            <person name="Jacygrad E."/>
            <person name="Sagayaradj S."/>
            <person name="Cavanaugh K."/>
            <person name="Han R."/>
            <person name="Bertier L."/>
            <person name="Beede B."/>
            <person name="Kafkas S."/>
            <person name="Golino D."/>
            <person name="Preece J."/>
            <person name="Michelmore R."/>
        </authorList>
    </citation>
    <scope>NUCLEOTIDE SEQUENCE [LARGE SCALE GENOMIC DNA]</scope>
</reference>
<organism evidence="1 2">
    <name type="scientific">Pistacia integerrima</name>
    <dbReference type="NCBI Taxonomy" id="434235"/>
    <lineage>
        <taxon>Eukaryota</taxon>
        <taxon>Viridiplantae</taxon>
        <taxon>Streptophyta</taxon>
        <taxon>Embryophyta</taxon>
        <taxon>Tracheophyta</taxon>
        <taxon>Spermatophyta</taxon>
        <taxon>Magnoliopsida</taxon>
        <taxon>eudicotyledons</taxon>
        <taxon>Gunneridae</taxon>
        <taxon>Pentapetalae</taxon>
        <taxon>rosids</taxon>
        <taxon>malvids</taxon>
        <taxon>Sapindales</taxon>
        <taxon>Anacardiaceae</taxon>
        <taxon>Pistacia</taxon>
    </lineage>
</organism>
<dbReference type="Proteomes" id="UP001163603">
    <property type="component" value="Chromosome 2"/>
</dbReference>
<evidence type="ECO:0000313" key="2">
    <source>
        <dbReference type="Proteomes" id="UP001163603"/>
    </source>
</evidence>
<evidence type="ECO:0000313" key="1">
    <source>
        <dbReference type="EMBL" id="KAJ0049437.1"/>
    </source>
</evidence>
<sequence length="102" mass="11432">MFGSVWGHKIYTIYSILFIIFIILLIVTAFFTVGKCVYHRLIFMYDFCYRSFLCGGSTASLSTPIACITTLLAQICLASCKHYFSSATWLVSAMVSSPCLEL</sequence>
<proteinExistence type="predicted"/>
<dbReference type="EMBL" id="CM047737">
    <property type="protein sequence ID" value="KAJ0049437.1"/>
    <property type="molecule type" value="Genomic_DNA"/>
</dbReference>
<protein>
    <submittedName>
        <fullName evidence="1">Uncharacterized protein</fullName>
    </submittedName>
</protein>
<comment type="caution">
    <text evidence="1">The sequence shown here is derived from an EMBL/GenBank/DDBJ whole genome shotgun (WGS) entry which is preliminary data.</text>
</comment>